<name>A0A663MWB4_ATHCN</name>
<dbReference type="PROSITE" id="PS50011">
    <property type="entry name" value="PROTEIN_KINASE_DOM"/>
    <property type="match status" value="1"/>
</dbReference>
<evidence type="ECO:0000256" key="8">
    <source>
        <dbReference type="ARBA" id="ARBA00048679"/>
    </source>
</evidence>
<proteinExistence type="predicted"/>
<dbReference type="Proteomes" id="UP000472269">
    <property type="component" value="Unplaced"/>
</dbReference>
<protein>
    <recommendedName>
        <fullName evidence="1">non-specific serine/threonine protein kinase</fullName>
        <ecNumber evidence="1">2.7.11.1</ecNumber>
    </recommendedName>
</protein>
<accession>A0A663MWB4</accession>
<reference evidence="10" key="2">
    <citation type="submission" date="2025-09" db="UniProtKB">
        <authorList>
            <consortium name="Ensembl"/>
        </authorList>
    </citation>
    <scope>IDENTIFICATION</scope>
</reference>
<gene>
    <name evidence="10" type="primary">STK16</name>
</gene>
<evidence type="ECO:0000259" key="9">
    <source>
        <dbReference type="PROSITE" id="PS50011"/>
    </source>
</evidence>
<dbReference type="GO" id="GO:0004674">
    <property type="term" value="F:protein serine/threonine kinase activity"/>
    <property type="evidence" value="ECO:0007669"/>
    <property type="project" value="UniProtKB-KW"/>
</dbReference>
<keyword evidence="11" id="KW-1185">Reference proteome</keyword>
<dbReference type="CDD" id="cd13986">
    <property type="entry name" value="STKc_16"/>
    <property type="match status" value="1"/>
</dbReference>
<dbReference type="OMA" id="RSAQIKW"/>
<sequence>MLGGRGRSCSGGGAWTHGSEADWASGVVYAEGGCSGCLASAPKVGEMCMAERFPWRGCRHLLPSAPLPWLLTVEAGHKAPTQVPQWCDTQPTPCSTPHRGFSYVDLVEGLRDGHFYALKRILCHDKEDRQAALHEVKMHGLFDHPNILPLVDHCMVEKGAKHEAWLLLPYVKGGTLWSEVQALREKGTFMPEQRILHIFHGICQGLQAMHSKGYAHRDLKPTNVLLDEDDRPVLMDLGSMNQARIEVSSSRQAMAVQDWAAQRCTISYRAPELFTVPSQCVIDERTDIWSLGCVLYCMMFGEGPYDAIFQKGDSVALAVQNPITLPPTTRYSEALQRLLSSMMMVNPQERPSINEVLHQLEGLQPAPAGQDTTQI</sequence>
<evidence type="ECO:0000256" key="4">
    <source>
        <dbReference type="ARBA" id="ARBA00022741"/>
    </source>
</evidence>
<dbReference type="PANTHER" id="PTHR45998:SF2">
    <property type="entry name" value="SERINE_THREONINE-PROTEIN KINASE 16"/>
    <property type="match status" value="1"/>
</dbReference>
<dbReference type="GO" id="GO:0005794">
    <property type="term" value="C:Golgi apparatus"/>
    <property type="evidence" value="ECO:0007669"/>
    <property type="project" value="TreeGrafter"/>
</dbReference>
<keyword evidence="3" id="KW-0808">Transferase</keyword>
<dbReference type="SMART" id="SM00220">
    <property type="entry name" value="S_TKc"/>
    <property type="match status" value="1"/>
</dbReference>
<evidence type="ECO:0000313" key="11">
    <source>
        <dbReference type="Proteomes" id="UP000472269"/>
    </source>
</evidence>
<comment type="catalytic activity">
    <reaction evidence="7">
        <text>L-threonyl-[protein] + ATP = O-phospho-L-threonyl-[protein] + ADP + H(+)</text>
        <dbReference type="Rhea" id="RHEA:46608"/>
        <dbReference type="Rhea" id="RHEA-COMP:11060"/>
        <dbReference type="Rhea" id="RHEA-COMP:11605"/>
        <dbReference type="ChEBI" id="CHEBI:15378"/>
        <dbReference type="ChEBI" id="CHEBI:30013"/>
        <dbReference type="ChEBI" id="CHEBI:30616"/>
        <dbReference type="ChEBI" id="CHEBI:61977"/>
        <dbReference type="ChEBI" id="CHEBI:456216"/>
        <dbReference type="EC" id="2.7.11.1"/>
    </reaction>
</comment>
<dbReference type="PROSITE" id="PS00108">
    <property type="entry name" value="PROTEIN_KINASE_ST"/>
    <property type="match status" value="1"/>
</dbReference>
<evidence type="ECO:0000256" key="6">
    <source>
        <dbReference type="ARBA" id="ARBA00022840"/>
    </source>
</evidence>
<reference evidence="10" key="1">
    <citation type="submission" date="2025-08" db="UniProtKB">
        <authorList>
            <consortium name="Ensembl"/>
        </authorList>
    </citation>
    <scope>IDENTIFICATION</scope>
</reference>
<dbReference type="Pfam" id="PF00069">
    <property type="entry name" value="Pkinase"/>
    <property type="match status" value="1"/>
</dbReference>
<dbReference type="InterPro" id="IPR052239">
    <property type="entry name" value="Ser/Thr-specific_kinases"/>
</dbReference>
<evidence type="ECO:0000256" key="5">
    <source>
        <dbReference type="ARBA" id="ARBA00022777"/>
    </source>
</evidence>
<evidence type="ECO:0000256" key="1">
    <source>
        <dbReference type="ARBA" id="ARBA00012513"/>
    </source>
</evidence>
<dbReference type="Gene3D" id="3.30.200.20">
    <property type="entry name" value="Phosphorylase Kinase, domain 1"/>
    <property type="match status" value="1"/>
</dbReference>
<keyword evidence="4" id="KW-0547">Nucleotide-binding</keyword>
<dbReference type="InterPro" id="IPR011009">
    <property type="entry name" value="Kinase-like_dom_sf"/>
</dbReference>
<comment type="catalytic activity">
    <reaction evidence="8">
        <text>L-seryl-[protein] + ATP = O-phospho-L-seryl-[protein] + ADP + H(+)</text>
        <dbReference type="Rhea" id="RHEA:17989"/>
        <dbReference type="Rhea" id="RHEA-COMP:9863"/>
        <dbReference type="Rhea" id="RHEA-COMP:11604"/>
        <dbReference type="ChEBI" id="CHEBI:15378"/>
        <dbReference type="ChEBI" id="CHEBI:29999"/>
        <dbReference type="ChEBI" id="CHEBI:30616"/>
        <dbReference type="ChEBI" id="CHEBI:83421"/>
        <dbReference type="ChEBI" id="CHEBI:456216"/>
        <dbReference type="EC" id="2.7.11.1"/>
    </reaction>
</comment>
<evidence type="ECO:0000313" key="10">
    <source>
        <dbReference type="Ensembl" id="ENSACUP00000016865.1"/>
    </source>
</evidence>
<feature type="domain" description="Protein kinase" evidence="9">
    <location>
        <begin position="69"/>
        <end position="361"/>
    </location>
</feature>
<dbReference type="AlphaFoldDB" id="A0A663MWB4"/>
<keyword evidence="6" id="KW-0067">ATP-binding</keyword>
<dbReference type="EC" id="2.7.11.1" evidence="1"/>
<evidence type="ECO:0000256" key="7">
    <source>
        <dbReference type="ARBA" id="ARBA00047899"/>
    </source>
</evidence>
<evidence type="ECO:0000256" key="2">
    <source>
        <dbReference type="ARBA" id="ARBA00022527"/>
    </source>
</evidence>
<dbReference type="InterPro" id="IPR000719">
    <property type="entry name" value="Prot_kinase_dom"/>
</dbReference>
<dbReference type="Ensembl" id="ENSACUT00000017985.1">
    <property type="protein sequence ID" value="ENSACUP00000016865.1"/>
    <property type="gene ID" value="ENSACUG00000011326.1"/>
</dbReference>
<dbReference type="InterPro" id="IPR008271">
    <property type="entry name" value="Ser/Thr_kinase_AS"/>
</dbReference>
<dbReference type="SUPFAM" id="SSF56112">
    <property type="entry name" value="Protein kinase-like (PK-like)"/>
    <property type="match status" value="1"/>
</dbReference>
<keyword evidence="2" id="KW-0723">Serine/threonine-protein kinase</keyword>
<organism evidence="10 11">
    <name type="scientific">Athene cunicularia</name>
    <name type="common">Burrowing owl</name>
    <name type="synonym">Speotyto cunicularia</name>
    <dbReference type="NCBI Taxonomy" id="194338"/>
    <lineage>
        <taxon>Eukaryota</taxon>
        <taxon>Metazoa</taxon>
        <taxon>Chordata</taxon>
        <taxon>Craniata</taxon>
        <taxon>Vertebrata</taxon>
        <taxon>Euteleostomi</taxon>
        <taxon>Archelosauria</taxon>
        <taxon>Archosauria</taxon>
        <taxon>Dinosauria</taxon>
        <taxon>Saurischia</taxon>
        <taxon>Theropoda</taxon>
        <taxon>Coelurosauria</taxon>
        <taxon>Aves</taxon>
        <taxon>Neognathae</taxon>
        <taxon>Neoaves</taxon>
        <taxon>Telluraves</taxon>
        <taxon>Strigiformes</taxon>
        <taxon>Strigidae</taxon>
        <taxon>Athene</taxon>
    </lineage>
</organism>
<dbReference type="FunFam" id="1.10.510.10:FF:000396">
    <property type="entry name" value="Serine/threonine-protein kinase 16"/>
    <property type="match status" value="1"/>
</dbReference>
<dbReference type="Gene3D" id="1.10.510.10">
    <property type="entry name" value="Transferase(Phosphotransferase) domain 1"/>
    <property type="match status" value="1"/>
</dbReference>
<dbReference type="PANTHER" id="PTHR45998">
    <property type="entry name" value="SERINE/THREONINE-PROTEIN KINASE 16"/>
    <property type="match status" value="1"/>
</dbReference>
<evidence type="ECO:0000256" key="3">
    <source>
        <dbReference type="ARBA" id="ARBA00022679"/>
    </source>
</evidence>
<dbReference type="GO" id="GO:0005524">
    <property type="term" value="F:ATP binding"/>
    <property type="evidence" value="ECO:0007669"/>
    <property type="project" value="UniProtKB-KW"/>
</dbReference>
<keyword evidence="5" id="KW-0418">Kinase</keyword>